<evidence type="ECO:0000313" key="2">
    <source>
        <dbReference type="EMBL" id="NMY13329.1"/>
    </source>
</evidence>
<protein>
    <submittedName>
        <fullName evidence="2">Uncharacterized protein</fullName>
    </submittedName>
</protein>
<name>A0A7Y1FD26_PSEVE</name>
<evidence type="ECO:0000313" key="3">
    <source>
        <dbReference type="Proteomes" id="UP000537729"/>
    </source>
</evidence>
<feature type="coiled-coil region" evidence="1">
    <location>
        <begin position="65"/>
        <end position="92"/>
    </location>
</feature>
<gene>
    <name evidence="2" type="ORF">HBO38_33880</name>
</gene>
<feature type="coiled-coil region" evidence="1">
    <location>
        <begin position="6"/>
        <end position="40"/>
    </location>
</feature>
<dbReference type="Proteomes" id="UP000537729">
    <property type="component" value="Unassembled WGS sequence"/>
</dbReference>
<organism evidence="2 3">
    <name type="scientific">Pseudomonas veronii</name>
    <dbReference type="NCBI Taxonomy" id="76761"/>
    <lineage>
        <taxon>Bacteria</taxon>
        <taxon>Pseudomonadati</taxon>
        <taxon>Pseudomonadota</taxon>
        <taxon>Gammaproteobacteria</taxon>
        <taxon>Pseudomonadales</taxon>
        <taxon>Pseudomonadaceae</taxon>
        <taxon>Pseudomonas</taxon>
    </lineage>
</organism>
<reference evidence="2 3" key="1">
    <citation type="journal article" date="2020" name="Front. Microbiol.">
        <title>Genetic Organization of the aprX-lipA2 Operon Affects the Proteolytic Potential of Pseudomonas Species in Milk.</title>
        <authorList>
            <person name="Maier C."/>
            <person name="Huptas C."/>
            <person name="von Neubeck M."/>
            <person name="Scherer S."/>
            <person name="Wenning M."/>
            <person name="Lucking G."/>
        </authorList>
    </citation>
    <scope>NUCLEOTIDE SEQUENCE [LARGE SCALE GENOMIC DNA]</scope>
    <source>
        <strain evidence="2 3">DSM 16272</strain>
    </source>
</reference>
<comment type="caution">
    <text evidence="2">The sequence shown here is derived from an EMBL/GenBank/DDBJ whole genome shotgun (WGS) entry which is preliminary data.</text>
</comment>
<dbReference type="EMBL" id="JAAQWG010000091">
    <property type="protein sequence ID" value="NMY13329.1"/>
    <property type="molecule type" value="Genomic_DNA"/>
</dbReference>
<keyword evidence="1" id="KW-0175">Coiled coil</keyword>
<dbReference type="RefSeq" id="WP_169886489.1">
    <property type="nucleotide sequence ID" value="NZ_JAAQWG010000091.1"/>
</dbReference>
<dbReference type="AlphaFoldDB" id="A0A7Y1FD26"/>
<proteinExistence type="predicted"/>
<accession>A0A7Y1FD26</accession>
<sequence>MSNSKIDELQSKLTEIQSNLASAIAAITKQEAKITRLQSEGYKLSQKAKTPGLSFDIKSSIEFEAETKDADIEKAQTDLKALRDKRAKISNAERVQIERISVTEKVSRYYSIAELYSIETDSDFDRFTHILKEHKHAAGISSLDDLEIALSITTASQYSQ</sequence>
<evidence type="ECO:0000256" key="1">
    <source>
        <dbReference type="SAM" id="Coils"/>
    </source>
</evidence>